<dbReference type="KEGG" id="amr:AM1_1807"/>
<dbReference type="RefSeq" id="WP_012162336.1">
    <property type="nucleotide sequence ID" value="NC_009925.1"/>
</dbReference>
<dbReference type="OrthoDB" id="425759at2"/>
<gene>
    <name evidence="2" type="ordered locus">AM1_1807</name>
</gene>
<keyword evidence="1" id="KW-0812">Transmembrane</keyword>
<evidence type="ECO:0000313" key="2">
    <source>
        <dbReference type="EMBL" id="ABW26829.1"/>
    </source>
</evidence>
<reference evidence="2 3" key="1">
    <citation type="journal article" date="2008" name="Proc. Natl. Acad. Sci. U.S.A.">
        <title>Niche adaptation and genome expansion in the chlorophyll d-producing cyanobacterium Acaryochloris marina.</title>
        <authorList>
            <person name="Swingley W.D."/>
            <person name="Chen M."/>
            <person name="Cheung P.C."/>
            <person name="Conrad A.L."/>
            <person name="Dejesa L.C."/>
            <person name="Hao J."/>
            <person name="Honchak B.M."/>
            <person name="Karbach L.E."/>
            <person name="Kurdoglu A."/>
            <person name="Lahiri S."/>
            <person name="Mastrian S.D."/>
            <person name="Miyashita H."/>
            <person name="Page L."/>
            <person name="Ramakrishna P."/>
            <person name="Satoh S."/>
            <person name="Sattley W.M."/>
            <person name="Shimada Y."/>
            <person name="Taylor H.L."/>
            <person name="Tomo T."/>
            <person name="Tsuchiya T."/>
            <person name="Wang Z.T."/>
            <person name="Raymond J."/>
            <person name="Mimuro M."/>
            <person name="Blankenship R.E."/>
            <person name="Touchman J.W."/>
        </authorList>
    </citation>
    <scope>NUCLEOTIDE SEQUENCE [LARGE SCALE GENOMIC DNA]</scope>
    <source>
        <strain evidence="3">MBIC 11017</strain>
    </source>
</reference>
<sequence>MSQPPTPNSSRSSLNPEQLKQLRAELKSPYRGLRRFFYIAFAGSAFVGAVVFFFQLLAGKDIATTLPNFALQVGVLSLMLWLLSLEGSRNRT</sequence>
<dbReference type="STRING" id="329726.AM1_1807"/>
<proteinExistence type="predicted"/>
<feature type="transmembrane region" description="Helical" evidence="1">
    <location>
        <begin position="36"/>
        <end position="57"/>
    </location>
</feature>
<dbReference type="EMBL" id="CP000828">
    <property type="protein sequence ID" value="ABW26829.1"/>
    <property type="molecule type" value="Genomic_DNA"/>
</dbReference>
<name>B0CDA4_ACAM1</name>
<dbReference type="Proteomes" id="UP000000268">
    <property type="component" value="Chromosome"/>
</dbReference>
<organism evidence="2 3">
    <name type="scientific">Acaryochloris marina (strain MBIC 11017)</name>
    <dbReference type="NCBI Taxonomy" id="329726"/>
    <lineage>
        <taxon>Bacteria</taxon>
        <taxon>Bacillati</taxon>
        <taxon>Cyanobacteriota</taxon>
        <taxon>Cyanophyceae</taxon>
        <taxon>Acaryochloridales</taxon>
        <taxon>Acaryochloridaceae</taxon>
        <taxon>Acaryochloris</taxon>
    </lineage>
</organism>
<keyword evidence="1" id="KW-1133">Transmembrane helix</keyword>
<evidence type="ECO:0008006" key="4">
    <source>
        <dbReference type="Google" id="ProtNLM"/>
    </source>
</evidence>
<dbReference type="Pfam" id="PF11998">
    <property type="entry name" value="DUF3493"/>
    <property type="match status" value="1"/>
</dbReference>
<evidence type="ECO:0000256" key="1">
    <source>
        <dbReference type="SAM" id="Phobius"/>
    </source>
</evidence>
<keyword evidence="3" id="KW-1185">Reference proteome</keyword>
<evidence type="ECO:0000313" key="3">
    <source>
        <dbReference type="Proteomes" id="UP000000268"/>
    </source>
</evidence>
<protein>
    <recommendedName>
        <fullName evidence="4">DUF3493 domain-containing protein</fullName>
    </recommendedName>
</protein>
<accession>B0CDA4</accession>
<feature type="transmembrane region" description="Helical" evidence="1">
    <location>
        <begin position="69"/>
        <end position="85"/>
    </location>
</feature>
<dbReference type="InterPro" id="IPR021883">
    <property type="entry name" value="LPA1-like"/>
</dbReference>
<dbReference type="eggNOG" id="ENOG5032SHI">
    <property type="taxonomic scope" value="Bacteria"/>
</dbReference>
<dbReference type="AlphaFoldDB" id="B0CDA4"/>
<keyword evidence="1" id="KW-0472">Membrane</keyword>
<dbReference type="HOGENOM" id="CLU_166142_1_0_3"/>